<evidence type="ECO:0000313" key="5">
    <source>
        <dbReference type="Proteomes" id="UP000516320"/>
    </source>
</evidence>
<dbReference type="SUPFAM" id="SSF51735">
    <property type="entry name" value="NAD(P)-binding Rossmann-fold domains"/>
    <property type="match status" value="1"/>
</dbReference>
<dbReference type="PANTHER" id="PTHR43391">
    <property type="entry name" value="RETINOL DEHYDROGENASE-RELATED"/>
    <property type="match status" value="1"/>
</dbReference>
<organism evidence="4 5">
    <name type="scientific">Corynebacterium poyangense</name>
    <dbReference type="NCBI Taxonomy" id="2684405"/>
    <lineage>
        <taxon>Bacteria</taxon>
        <taxon>Bacillati</taxon>
        <taxon>Actinomycetota</taxon>
        <taxon>Actinomycetes</taxon>
        <taxon>Mycobacteriales</taxon>
        <taxon>Corynebacteriaceae</taxon>
        <taxon>Corynebacterium</taxon>
    </lineage>
</organism>
<accession>A0A7H0SLG2</accession>
<dbReference type="Gene3D" id="3.40.50.720">
    <property type="entry name" value="NAD(P)-binding Rossmann-like Domain"/>
    <property type="match status" value="1"/>
</dbReference>
<dbReference type="InterPro" id="IPR002347">
    <property type="entry name" value="SDR_fam"/>
</dbReference>
<evidence type="ECO:0000256" key="3">
    <source>
        <dbReference type="RuleBase" id="RU000363"/>
    </source>
</evidence>
<dbReference type="KEGG" id="cpoy:GP475_01125"/>
<dbReference type="PANTHER" id="PTHR43391:SF82">
    <property type="entry name" value="OXIDOREDUCTASE SADH-RELATED"/>
    <property type="match status" value="1"/>
</dbReference>
<keyword evidence="5" id="KW-1185">Reference proteome</keyword>
<dbReference type="PRINTS" id="PR00080">
    <property type="entry name" value="SDRFAMILY"/>
</dbReference>
<evidence type="ECO:0000256" key="1">
    <source>
        <dbReference type="ARBA" id="ARBA00006484"/>
    </source>
</evidence>
<sequence>MQNIFISGGASGLGLSTAKKFLAEGWRVGVYDLVDCDLQHENLVVGRLDVTQPDSWEAALADFTAVTGGQLDILDNNAGVIRDGNVADLKPADISLQVQVNAYGVTLGARAAYPYLKKTPGSHLVSMASASGIYGQPEIATYSATKAYVGAMTEALGLEWRKDDIRVIDIWPLWAKTSLAETSATSARRLGVHITPEQVAERIWEATHPKNAWQRGRIHYGVSPLDEVLYRARHMAPDRVARIINKALSAG</sequence>
<comment type="similarity">
    <text evidence="1 3">Belongs to the short-chain dehydrogenases/reductases (SDR) family.</text>
</comment>
<dbReference type="InterPro" id="IPR020904">
    <property type="entry name" value="Sc_DH/Rdtase_CS"/>
</dbReference>
<protein>
    <submittedName>
        <fullName evidence="4">SDR family oxidoreductase</fullName>
    </submittedName>
</protein>
<dbReference type="Pfam" id="PF00106">
    <property type="entry name" value="adh_short"/>
    <property type="match status" value="1"/>
</dbReference>
<gene>
    <name evidence="4" type="ORF">GP475_01125</name>
</gene>
<dbReference type="PRINTS" id="PR00081">
    <property type="entry name" value="GDHRDH"/>
</dbReference>
<dbReference type="InterPro" id="IPR036291">
    <property type="entry name" value="NAD(P)-bd_dom_sf"/>
</dbReference>
<name>A0A7H0SLG2_9CORY</name>
<dbReference type="Proteomes" id="UP000516320">
    <property type="component" value="Chromosome"/>
</dbReference>
<keyword evidence="2" id="KW-0560">Oxidoreductase</keyword>
<evidence type="ECO:0000256" key="2">
    <source>
        <dbReference type="ARBA" id="ARBA00023002"/>
    </source>
</evidence>
<dbReference type="GO" id="GO:0016491">
    <property type="term" value="F:oxidoreductase activity"/>
    <property type="evidence" value="ECO:0007669"/>
    <property type="project" value="UniProtKB-KW"/>
</dbReference>
<reference evidence="4 5" key="1">
    <citation type="submission" date="2019-12" db="EMBL/GenBank/DDBJ databases">
        <title>Corynebacterium sp. nov., isolated from feces of the Anser Albifrons in China.</title>
        <authorList>
            <person name="Liu Q."/>
        </authorList>
    </citation>
    <scope>NUCLEOTIDE SEQUENCE [LARGE SCALE GENOMIC DNA]</scope>
    <source>
        <strain evidence="4 5">4H37-19</strain>
    </source>
</reference>
<dbReference type="NCBIfam" id="NF006123">
    <property type="entry name" value="PRK08267.1"/>
    <property type="match status" value="1"/>
</dbReference>
<proteinExistence type="inferred from homology"/>
<dbReference type="AlphaFoldDB" id="A0A7H0SLG2"/>
<dbReference type="EMBL" id="CP046884">
    <property type="protein sequence ID" value="QNQ89387.1"/>
    <property type="molecule type" value="Genomic_DNA"/>
</dbReference>
<dbReference type="PROSITE" id="PS00061">
    <property type="entry name" value="ADH_SHORT"/>
    <property type="match status" value="1"/>
</dbReference>
<dbReference type="RefSeq" id="WP_187974843.1">
    <property type="nucleotide sequence ID" value="NZ_CP046884.1"/>
</dbReference>
<evidence type="ECO:0000313" key="4">
    <source>
        <dbReference type="EMBL" id="QNQ89387.1"/>
    </source>
</evidence>